<dbReference type="GO" id="GO:0016301">
    <property type="term" value="F:kinase activity"/>
    <property type="evidence" value="ECO:0007669"/>
    <property type="project" value="UniProtKB-KW"/>
</dbReference>
<dbReference type="RefSeq" id="XP_016930096.3">
    <property type="nucleotide sequence ID" value="XM_017074607.4"/>
</dbReference>
<comment type="similarity">
    <text evidence="1">Belongs to the SKP1 family.</text>
</comment>
<dbReference type="PANTHER" id="PTHR11165">
    <property type="entry name" value="SKP1"/>
    <property type="match status" value="1"/>
</dbReference>
<dbReference type="AlphaFoldDB" id="A0AB39Z8C1"/>
<evidence type="ECO:0000256" key="2">
    <source>
        <dbReference type="ARBA" id="ARBA00022786"/>
    </source>
</evidence>
<keyword evidence="2" id="KW-0833">Ubl conjugation pathway</keyword>
<proteinExistence type="inferred from homology"/>
<keyword evidence="4" id="KW-0808">Transferase</keyword>
<dbReference type="InterPro" id="IPR036296">
    <property type="entry name" value="SKP1-like_dim_sf"/>
</dbReference>
<dbReference type="InterPro" id="IPR011333">
    <property type="entry name" value="SKP1/BTB/POZ_sf"/>
</dbReference>
<dbReference type="Proteomes" id="UP001652628">
    <property type="component" value="Chromosome 2R"/>
</dbReference>
<dbReference type="Gene3D" id="3.30.710.10">
    <property type="entry name" value="Potassium Channel Kv1.1, Chain A"/>
    <property type="match status" value="1"/>
</dbReference>
<dbReference type="GeneID" id="108009889"/>
<keyword evidence="4" id="KW-0418">Kinase</keyword>
<dbReference type="SUPFAM" id="SSF54695">
    <property type="entry name" value="POZ domain"/>
    <property type="match status" value="1"/>
</dbReference>
<sequence>MVLLETRDGRTIRASLNLLERSLVMGEMCRVGEESKDEDFVIPVHGIRSSVLLKILLWTQYHMGHEEPAWVSKNEHLSSENIDIQTSDWDKEFLRVDIKHVWDLMEGSNYLDIPWLYKLCAQKIAFYSQRNSVPQDSTYSKMIPLWKELQALSTEQHLEDLDIEKKNHLRFISN</sequence>
<evidence type="ECO:0000313" key="4">
    <source>
        <dbReference type="RefSeq" id="XP_016930096.3"/>
    </source>
</evidence>
<evidence type="ECO:0000256" key="1">
    <source>
        <dbReference type="ARBA" id="ARBA00009993"/>
    </source>
</evidence>
<dbReference type="SUPFAM" id="SSF81382">
    <property type="entry name" value="Skp1 dimerisation domain-like"/>
    <property type="match status" value="1"/>
</dbReference>
<evidence type="ECO:0000313" key="3">
    <source>
        <dbReference type="Proteomes" id="UP001652628"/>
    </source>
</evidence>
<accession>A0AB39Z8C1</accession>
<protein>
    <submittedName>
        <fullName evidence="4">S-phase kinase-associated protein 1</fullName>
    </submittedName>
</protein>
<dbReference type="GO" id="GO:0006511">
    <property type="term" value="P:ubiquitin-dependent protein catabolic process"/>
    <property type="evidence" value="ECO:0007669"/>
    <property type="project" value="InterPro"/>
</dbReference>
<dbReference type="InterPro" id="IPR001232">
    <property type="entry name" value="SKP1-like"/>
</dbReference>
<name>A0AB39Z8C1_DROSZ</name>
<dbReference type="SMART" id="SM00512">
    <property type="entry name" value="Skp1"/>
    <property type="match status" value="1"/>
</dbReference>
<reference evidence="4" key="1">
    <citation type="submission" date="2025-08" db="UniProtKB">
        <authorList>
            <consortium name="RefSeq"/>
        </authorList>
    </citation>
    <scope>IDENTIFICATION</scope>
</reference>
<dbReference type="InterPro" id="IPR016897">
    <property type="entry name" value="SKP1"/>
</dbReference>
<keyword evidence="3" id="KW-1185">Reference proteome</keyword>
<organism evidence="3 4">
    <name type="scientific">Drosophila suzukii</name>
    <name type="common">Spotted-wing drosophila fruit fly</name>
    <dbReference type="NCBI Taxonomy" id="28584"/>
    <lineage>
        <taxon>Eukaryota</taxon>
        <taxon>Metazoa</taxon>
        <taxon>Ecdysozoa</taxon>
        <taxon>Arthropoda</taxon>
        <taxon>Hexapoda</taxon>
        <taxon>Insecta</taxon>
        <taxon>Pterygota</taxon>
        <taxon>Neoptera</taxon>
        <taxon>Endopterygota</taxon>
        <taxon>Diptera</taxon>
        <taxon>Brachycera</taxon>
        <taxon>Muscomorpha</taxon>
        <taxon>Ephydroidea</taxon>
        <taxon>Drosophilidae</taxon>
        <taxon>Drosophila</taxon>
        <taxon>Sophophora</taxon>
    </lineage>
</organism>
<gene>
    <name evidence="4" type="primary">LOC108009889</name>
</gene>